<organism evidence="1 2">
    <name type="scientific">Hominisplanchenecus murintestinalis</name>
    <dbReference type="NCBI Taxonomy" id="2941517"/>
    <lineage>
        <taxon>Bacteria</taxon>
        <taxon>Bacillati</taxon>
        <taxon>Bacillota</taxon>
        <taxon>Clostridia</taxon>
        <taxon>Lachnospirales</taxon>
        <taxon>Lachnospiraceae</taxon>
        <taxon>Hominisplanchenecus</taxon>
    </lineage>
</organism>
<proteinExistence type="predicted"/>
<evidence type="ECO:0000313" key="2">
    <source>
        <dbReference type="Proteomes" id="UP000307720"/>
    </source>
</evidence>
<comment type="caution">
    <text evidence="1">The sequence shown here is derived from an EMBL/GenBank/DDBJ whole genome shotgun (WGS) entry which is preliminary data.</text>
</comment>
<gene>
    <name evidence="1" type="ORF">E5357_14915</name>
</gene>
<reference evidence="1" key="1">
    <citation type="submission" date="2019-04" db="EMBL/GenBank/DDBJ databases">
        <title>Microbes associate with the intestines of laboratory mice.</title>
        <authorList>
            <person name="Navarre W."/>
            <person name="Wong E."/>
            <person name="Huang K."/>
            <person name="Tropini C."/>
            <person name="Ng K."/>
            <person name="Yu B."/>
        </authorList>
    </citation>
    <scope>NUCLEOTIDE SEQUENCE</scope>
    <source>
        <strain evidence="1">NM72_1-8</strain>
    </source>
</reference>
<sequence>MVYQFDSRVRYSEADVKQNLTLNGVINYFQDCSTFQSEELGLGIEYLKESHRAWMLSAWQIMIERFPKFGERITVQTWACGFKAFYGDRNFTLLDEKGNRIVSANSLWIFIDTETGRPVKPDEEQLRKYGTEEKLELCRASRKIILPEGMEEQGEFSVLRHQIDTNHHVNNGQYVQMAEEFLPEGFQIRQMRAEYKKAAMLHDVIVPMACHQDGVCTVALCDEEKRPYASVEFASVV</sequence>
<keyword evidence="2" id="KW-1185">Reference proteome</keyword>
<protein>
    <submittedName>
        <fullName evidence="1">Acyl-[acyl-carrier-protein] thioesterase</fullName>
    </submittedName>
</protein>
<dbReference type="EMBL" id="SRZB01000046">
    <property type="protein sequence ID" value="TGX96817.1"/>
    <property type="molecule type" value="Genomic_DNA"/>
</dbReference>
<dbReference type="Proteomes" id="UP000307720">
    <property type="component" value="Unassembled WGS sequence"/>
</dbReference>
<evidence type="ECO:0000313" key="1">
    <source>
        <dbReference type="EMBL" id="TGX96817.1"/>
    </source>
</evidence>
<name>A0AC61QW00_9FIRM</name>
<accession>A0AC61QW00</accession>